<gene>
    <name evidence="3" type="ORF">S01H1_27760</name>
</gene>
<reference evidence="3" key="1">
    <citation type="journal article" date="2014" name="Front. Microbiol.">
        <title>High frequency of phylogenetically diverse reductive dehalogenase-homologous genes in deep subseafloor sedimentary metagenomes.</title>
        <authorList>
            <person name="Kawai M."/>
            <person name="Futagami T."/>
            <person name="Toyoda A."/>
            <person name="Takaki Y."/>
            <person name="Nishi S."/>
            <person name="Hori S."/>
            <person name="Arai W."/>
            <person name="Tsubouchi T."/>
            <person name="Morono Y."/>
            <person name="Uchiyama I."/>
            <person name="Ito T."/>
            <person name="Fujiyama A."/>
            <person name="Inagaki F."/>
            <person name="Takami H."/>
        </authorList>
    </citation>
    <scope>NUCLEOTIDE SEQUENCE</scope>
    <source>
        <strain evidence="3">Expedition CK06-06</strain>
    </source>
</reference>
<dbReference type="Pfam" id="PF00072">
    <property type="entry name" value="Response_reg"/>
    <property type="match status" value="1"/>
</dbReference>
<proteinExistence type="predicted"/>
<name>X0TFI6_9ZZZZ</name>
<accession>X0TFI6</accession>
<dbReference type="InterPro" id="IPR011006">
    <property type="entry name" value="CheY-like_superfamily"/>
</dbReference>
<dbReference type="InterPro" id="IPR001789">
    <property type="entry name" value="Sig_transdc_resp-reg_receiver"/>
</dbReference>
<dbReference type="AlphaFoldDB" id="X0TFI6"/>
<organism evidence="3">
    <name type="scientific">marine sediment metagenome</name>
    <dbReference type="NCBI Taxonomy" id="412755"/>
    <lineage>
        <taxon>unclassified sequences</taxon>
        <taxon>metagenomes</taxon>
        <taxon>ecological metagenomes</taxon>
    </lineage>
</organism>
<dbReference type="SUPFAM" id="SSF52172">
    <property type="entry name" value="CheY-like"/>
    <property type="match status" value="1"/>
</dbReference>
<dbReference type="Gene3D" id="3.40.50.2300">
    <property type="match status" value="1"/>
</dbReference>
<keyword evidence="1" id="KW-0597">Phosphoprotein</keyword>
<dbReference type="EMBL" id="BARS01016932">
    <property type="protein sequence ID" value="GAF92338.1"/>
    <property type="molecule type" value="Genomic_DNA"/>
</dbReference>
<comment type="caution">
    <text evidence="3">The sequence shown here is derived from an EMBL/GenBank/DDBJ whole genome shotgun (WGS) entry which is preliminary data.</text>
</comment>
<dbReference type="GO" id="GO:0000160">
    <property type="term" value="P:phosphorelay signal transduction system"/>
    <property type="evidence" value="ECO:0007669"/>
    <property type="project" value="InterPro"/>
</dbReference>
<dbReference type="PANTHER" id="PTHR44591:SF21">
    <property type="entry name" value="TWO-COMPONENT RESPONSE REGULATOR"/>
    <property type="match status" value="1"/>
</dbReference>
<protein>
    <recommendedName>
        <fullName evidence="2">Response regulatory domain-containing protein</fullName>
    </recommendedName>
</protein>
<evidence type="ECO:0000259" key="2">
    <source>
        <dbReference type="PROSITE" id="PS50110"/>
    </source>
</evidence>
<evidence type="ECO:0000256" key="1">
    <source>
        <dbReference type="ARBA" id="ARBA00022553"/>
    </source>
</evidence>
<evidence type="ECO:0000313" key="3">
    <source>
        <dbReference type="EMBL" id="GAF92338.1"/>
    </source>
</evidence>
<dbReference type="PANTHER" id="PTHR44591">
    <property type="entry name" value="STRESS RESPONSE REGULATOR PROTEIN 1"/>
    <property type="match status" value="1"/>
</dbReference>
<dbReference type="InterPro" id="IPR050595">
    <property type="entry name" value="Bact_response_regulator"/>
</dbReference>
<dbReference type="PROSITE" id="PS50110">
    <property type="entry name" value="RESPONSE_REGULATORY"/>
    <property type="match status" value="1"/>
</dbReference>
<sequence length="88" mass="9685">MLGRSFQGEGHRVTLAETRAKTLAKFKQGDFDLVLTDLGMSEMSGWELAKRIKEIDPSAPVGLITGWAVATPKEKMTEIGVDFVLSQF</sequence>
<feature type="domain" description="Response regulatory" evidence="2">
    <location>
        <begin position="1"/>
        <end position="88"/>
    </location>
</feature>